<dbReference type="RefSeq" id="WP_033660843.1">
    <property type="nucleotide sequence ID" value="NZ_NTVJ01000008.1"/>
</dbReference>
<organism evidence="1 2">
    <name type="scientific">Bacillus thuringiensis</name>
    <dbReference type="NCBI Taxonomy" id="1428"/>
    <lineage>
        <taxon>Bacteria</taxon>
        <taxon>Bacillati</taxon>
        <taxon>Bacillota</taxon>
        <taxon>Bacilli</taxon>
        <taxon>Bacillales</taxon>
        <taxon>Bacillaceae</taxon>
        <taxon>Bacillus</taxon>
        <taxon>Bacillus cereus group</taxon>
    </lineage>
</organism>
<sequence length="152" mass="17823">MLNKILFKLLYGNIVRTYSEKYLELEDEARDYEGERLSIRIDVDDIEAEVMNNKLIAEKWLEVAGKMERLSTLNPPNLPQHEKELFIKSHELLANSAKVEANINLLEMEKVVADSRNDFKLKKELDLKKKEQEELSTAMLKQYRNILDSLLK</sequence>
<evidence type="ECO:0000313" key="2">
    <source>
        <dbReference type="Proteomes" id="UP000219897"/>
    </source>
</evidence>
<gene>
    <name evidence="1" type="ORF">CN495_13540</name>
</gene>
<protein>
    <submittedName>
        <fullName evidence="1">Uncharacterized protein</fullName>
    </submittedName>
</protein>
<proteinExistence type="predicted"/>
<accession>A0ABD6S874</accession>
<dbReference type="EMBL" id="NTYF01000042">
    <property type="protein sequence ID" value="PER53334.1"/>
    <property type="molecule type" value="Genomic_DNA"/>
</dbReference>
<dbReference type="Proteomes" id="UP000219897">
    <property type="component" value="Unassembled WGS sequence"/>
</dbReference>
<evidence type="ECO:0000313" key="1">
    <source>
        <dbReference type="EMBL" id="PER53334.1"/>
    </source>
</evidence>
<name>A0ABD6S874_BACTU</name>
<dbReference type="AlphaFoldDB" id="A0ABD6S874"/>
<comment type="caution">
    <text evidence="1">The sequence shown here is derived from an EMBL/GenBank/DDBJ whole genome shotgun (WGS) entry which is preliminary data.</text>
</comment>
<reference evidence="1 2" key="1">
    <citation type="submission" date="2017-09" db="EMBL/GenBank/DDBJ databases">
        <title>Large-scale bioinformatics analysis of Bacillus genomes uncovers conserved roles of natural products in bacterial physiology.</title>
        <authorList>
            <consortium name="Agbiome Team Llc"/>
            <person name="Bleich R.M."/>
            <person name="Kirk G.J."/>
            <person name="Santa Maria K.C."/>
            <person name="Allen S.E."/>
            <person name="Farag S."/>
            <person name="Shank E.A."/>
            <person name="Bowers A."/>
        </authorList>
    </citation>
    <scope>NUCLEOTIDE SEQUENCE [LARGE SCALE GENOMIC DNA]</scope>
    <source>
        <strain evidence="1 2">AFS005140</strain>
    </source>
</reference>